<proteinExistence type="predicted"/>
<comment type="subcellular location">
    <subcellularLocation>
        <location evidence="1">Cytoplasm</location>
    </subcellularLocation>
</comment>
<keyword evidence="7" id="KW-1185">Reference proteome</keyword>
<evidence type="ECO:0000313" key="7">
    <source>
        <dbReference type="Proteomes" id="UP001385951"/>
    </source>
</evidence>
<comment type="caution">
    <text evidence="6">The sequence shown here is derived from an EMBL/GenBank/DDBJ whole genome shotgun (WGS) entry which is preliminary data.</text>
</comment>
<protein>
    <recommendedName>
        <fullName evidence="5">CNH domain-containing protein</fullName>
    </recommendedName>
</protein>
<evidence type="ECO:0000259" key="5">
    <source>
        <dbReference type="PROSITE" id="PS50219"/>
    </source>
</evidence>
<keyword evidence="4" id="KW-0653">Protein transport</keyword>
<sequence>MSSDVPPYQLQQLVTNVLDEAIRISGTNVEIRCAQALGSELYVGCTNGELLRFALQREGTSTANSYVLLSRQSLPSDKAVDEIVLAPSISRALILSDHQIYFYILPALDPVSPQTIKPIRNVVTFAVDEQHLHRPPMTGNEIHQQTESVEFCVIKRSTIAMYSLRERLFYQREIPLPNGGTLARRTGQYLCVADKEFYNVINLITAQMIPLLPLSQAFDSPVKVKPLITVVSPIEFLILSWSGAASLGLFITGEGEPVRGTLEWASHPLSVNVDYPYITTLLPDNSIEIHNMDTQSIVQAIPASSAEEDRRKFVRSFNGFLVPALQESKKLQKVAIPLRRRKVTAESTSGENKLEVPAADL</sequence>
<dbReference type="GO" id="GO:0016020">
    <property type="term" value="C:membrane"/>
    <property type="evidence" value="ECO:0007669"/>
    <property type="project" value="TreeGrafter"/>
</dbReference>
<feature type="domain" description="CNH" evidence="5">
    <location>
        <begin position="28"/>
        <end position="316"/>
    </location>
</feature>
<dbReference type="InterPro" id="IPR032914">
    <property type="entry name" value="Vam6/VPS39/TRAP1"/>
</dbReference>
<dbReference type="InterPro" id="IPR001180">
    <property type="entry name" value="CNH_dom"/>
</dbReference>
<dbReference type="GO" id="GO:0006914">
    <property type="term" value="P:autophagy"/>
    <property type="evidence" value="ECO:0007669"/>
    <property type="project" value="TreeGrafter"/>
</dbReference>
<evidence type="ECO:0000256" key="3">
    <source>
        <dbReference type="ARBA" id="ARBA00022490"/>
    </source>
</evidence>
<evidence type="ECO:0000256" key="4">
    <source>
        <dbReference type="ARBA" id="ARBA00022927"/>
    </source>
</evidence>
<accession>A0AAW0G2U6</accession>
<evidence type="ECO:0000256" key="2">
    <source>
        <dbReference type="ARBA" id="ARBA00022448"/>
    </source>
</evidence>
<dbReference type="PROSITE" id="PS50219">
    <property type="entry name" value="CNH"/>
    <property type="match status" value="1"/>
</dbReference>
<reference evidence="6 7" key="1">
    <citation type="submission" date="2022-09" db="EMBL/GenBank/DDBJ databases">
        <authorList>
            <person name="Palmer J.M."/>
        </authorList>
    </citation>
    <scope>NUCLEOTIDE SEQUENCE [LARGE SCALE GENOMIC DNA]</scope>
    <source>
        <strain evidence="6 7">DSM 7382</strain>
    </source>
</reference>
<dbReference type="Pfam" id="PF00780">
    <property type="entry name" value="CNH"/>
    <property type="match status" value="1"/>
</dbReference>
<evidence type="ECO:0000313" key="6">
    <source>
        <dbReference type="EMBL" id="KAK7685445.1"/>
    </source>
</evidence>
<dbReference type="GO" id="GO:0034058">
    <property type="term" value="P:endosomal vesicle fusion"/>
    <property type="evidence" value="ECO:0007669"/>
    <property type="project" value="TreeGrafter"/>
</dbReference>
<gene>
    <name evidence="6" type="ORF">QCA50_011308</name>
</gene>
<keyword evidence="3" id="KW-0963">Cytoplasm</keyword>
<dbReference type="EMBL" id="JASBNA010000020">
    <property type="protein sequence ID" value="KAK7685445.1"/>
    <property type="molecule type" value="Genomic_DNA"/>
</dbReference>
<dbReference type="Proteomes" id="UP001385951">
    <property type="component" value="Unassembled WGS sequence"/>
</dbReference>
<dbReference type="AlphaFoldDB" id="A0AAW0G2U6"/>
<evidence type="ECO:0000256" key="1">
    <source>
        <dbReference type="ARBA" id="ARBA00004496"/>
    </source>
</evidence>
<dbReference type="GO" id="GO:0015031">
    <property type="term" value="P:protein transport"/>
    <property type="evidence" value="ECO:0007669"/>
    <property type="project" value="UniProtKB-KW"/>
</dbReference>
<dbReference type="GO" id="GO:0005737">
    <property type="term" value="C:cytoplasm"/>
    <property type="evidence" value="ECO:0007669"/>
    <property type="project" value="UniProtKB-SubCell"/>
</dbReference>
<organism evidence="6 7">
    <name type="scientific">Cerrena zonata</name>
    <dbReference type="NCBI Taxonomy" id="2478898"/>
    <lineage>
        <taxon>Eukaryota</taxon>
        <taxon>Fungi</taxon>
        <taxon>Dikarya</taxon>
        <taxon>Basidiomycota</taxon>
        <taxon>Agaricomycotina</taxon>
        <taxon>Agaricomycetes</taxon>
        <taxon>Polyporales</taxon>
        <taxon>Cerrenaceae</taxon>
        <taxon>Cerrena</taxon>
    </lineage>
</organism>
<dbReference type="PANTHER" id="PTHR12894">
    <property type="entry name" value="CNH DOMAIN CONTAINING"/>
    <property type="match status" value="1"/>
</dbReference>
<keyword evidence="2" id="KW-0813">Transport</keyword>
<dbReference type="PANTHER" id="PTHR12894:SF27">
    <property type="entry name" value="TRANSFORMING GROWTH FACTOR-BETA RECEPTOR-ASSOCIATED PROTEIN 1"/>
    <property type="match status" value="1"/>
</dbReference>
<name>A0AAW0G2U6_9APHY</name>